<dbReference type="EMBL" id="CP151517">
    <property type="protein sequence ID" value="WZN67013.1"/>
    <property type="molecule type" value="Genomic_DNA"/>
</dbReference>
<feature type="region of interest" description="Disordered" evidence="1">
    <location>
        <begin position="1"/>
        <end position="67"/>
    </location>
</feature>
<dbReference type="Gene3D" id="1.20.5.190">
    <property type="match status" value="1"/>
</dbReference>
<dbReference type="Pfam" id="PF00612">
    <property type="entry name" value="IQ"/>
    <property type="match status" value="1"/>
</dbReference>
<proteinExistence type="predicted"/>
<keyword evidence="3" id="KW-1185">Reference proteome</keyword>
<accession>A0AAX4PL36</accession>
<dbReference type="AlphaFoldDB" id="A0AAX4PL36"/>
<dbReference type="Proteomes" id="UP001472866">
    <property type="component" value="Chromosome 17"/>
</dbReference>
<evidence type="ECO:0000313" key="3">
    <source>
        <dbReference type="Proteomes" id="UP001472866"/>
    </source>
</evidence>
<name>A0AAX4PL36_9CHLO</name>
<evidence type="ECO:0000313" key="2">
    <source>
        <dbReference type="EMBL" id="WZN67013.1"/>
    </source>
</evidence>
<organism evidence="2 3">
    <name type="scientific">Chloropicon roscoffensis</name>
    <dbReference type="NCBI Taxonomy" id="1461544"/>
    <lineage>
        <taxon>Eukaryota</taxon>
        <taxon>Viridiplantae</taxon>
        <taxon>Chlorophyta</taxon>
        <taxon>Chloropicophyceae</taxon>
        <taxon>Chloropicales</taxon>
        <taxon>Chloropicaceae</taxon>
        <taxon>Chloropicon</taxon>
    </lineage>
</organism>
<reference evidence="2 3" key="1">
    <citation type="submission" date="2024-03" db="EMBL/GenBank/DDBJ databases">
        <title>Complete genome sequence of the green alga Chloropicon roscoffensis RCC1871.</title>
        <authorList>
            <person name="Lemieux C."/>
            <person name="Pombert J.-F."/>
            <person name="Otis C."/>
            <person name="Turmel M."/>
        </authorList>
    </citation>
    <scope>NUCLEOTIDE SEQUENCE [LARGE SCALE GENOMIC DNA]</scope>
    <source>
        <strain evidence="2 3">RCC1871</strain>
    </source>
</reference>
<dbReference type="PROSITE" id="PS50096">
    <property type="entry name" value="IQ"/>
    <property type="match status" value="1"/>
</dbReference>
<protein>
    <submittedName>
        <fullName evidence="2">Uncharacterized protein</fullName>
    </submittedName>
</protein>
<gene>
    <name evidence="2" type="ORF">HKI87_17g85850</name>
</gene>
<dbReference type="InterPro" id="IPR000048">
    <property type="entry name" value="IQ_motif_EF-hand-BS"/>
</dbReference>
<evidence type="ECO:0000256" key="1">
    <source>
        <dbReference type="SAM" id="MobiDB-lite"/>
    </source>
</evidence>
<feature type="region of interest" description="Disordered" evidence="1">
    <location>
        <begin position="116"/>
        <end position="156"/>
    </location>
</feature>
<sequence>MEGAMVIGASEGGESGSSPRLGKKHLHPSNEYQSWDYLKGSGPAAPDAVHPDDKARFKPGWKTRKKEKDINPWAERVAFEAAKAKEFERYQEHKKAELLKRGSHYNPISGEVLGDSGRWEPANDPWAHIQSGKKLVQPSASSQERKERKAKGEVVRSQLRQERIMSEGLFATKKGDCVGHVFNTMAEEAEVQAAAMGGDPYGRDDAATVIQSHIRGYQARKTTGAMRASA</sequence>
<feature type="compositionally biased region" description="Basic and acidic residues" evidence="1">
    <location>
        <begin position="143"/>
        <end position="156"/>
    </location>
</feature>